<feature type="compositionally biased region" description="Low complexity" evidence="1">
    <location>
        <begin position="95"/>
        <end position="106"/>
    </location>
</feature>
<reference evidence="2" key="2">
    <citation type="submission" date="2020-09" db="EMBL/GenBank/DDBJ databases">
        <authorList>
            <person name="Sun Q."/>
            <person name="Zhou Y."/>
        </authorList>
    </citation>
    <scope>NUCLEOTIDE SEQUENCE</scope>
    <source>
        <strain evidence="2">CGMCC 1.15367</strain>
    </source>
</reference>
<feature type="compositionally biased region" description="Basic and acidic residues" evidence="1">
    <location>
        <begin position="54"/>
        <end position="73"/>
    </location>
</feature>
<proteinExistence type="predicted"/>
<name>A0A917E2R4_9HYPH</name>
<evidence type="ECO:0000256" key="1">
    <source>
        <dbReference type="SAM" id="MobiDB-lite"/>
    </source>
</evidence>
<dbReference type="RefSeq" id="WP_244639386.1">
    <property type="nucleotide sequence ID" value="NZ_BMIQ01000002.1"/>
</dbReference>
<sequence length="106" mass="11274">MSRLQEVAITVSALAAPGMKPKALIAAVKERHPGISKKDVVRAAFYALTSGAAKDPEQADRLHDFALKERGQPEESPSPEPAAKRERRRKKKGGEAATETAAEAGA</sequence>
<feature type="region of interest" description="Disordered" evidence="1">
    <location>
        <begin position="53"/>
        <end position="106"/>
    </location>
</feature>
<protein>
    <submittedName>
        <fullName evidence="2">Uncharacterized protein</fullName>
    </submittedName>
</protein>
<dbReference type="EMBL" id="BMIQ01000002">
    <property type="protein sequence ID" value="GGD97901.1"/>
    <property type="molecule type" value="Genomic_DNA"/>
</dbReference>
<gene>
    <name evidence="2" type="ORF">GCM10011390_15840</name>
</gene>
<keyword evidence="3" id="KW-1185">Reference proteome</keyword>
<evidence type="ECO:0000313" key="2">
    <source>
        <dbReference type="EMBL" id="GGD97901.1"/>
    </source>
</evidence>
<reference evidence="2" key="1">
    <citation type="journal article" date="2014" name="Int. J. Syst. Evol. Microbiol.">
        <title>Complete genome sequence of Corynebacterium casei LMG S-19264T (=DSM 44701T), isolated from a smear-ripened cheese.</title>
        <authorList>
            <consortium name="US DOE Joint Genome Institute (JGI-PGF)"/>
            <person name="Walter F."/>
            <person name="Albersmeier A."/>
            <person name="Kalinowski J."/>
            <person name="Ruckert C."/>
        </authorList>
    </citation>
    <scope>NUCLEOTIDE SEQUENCE</scope>
    <source>
        <strain evidence="2">CGMCC 1.15367</strain>
    </source>
</reference>
<dbReference type="Proteomes" id="UP000644699">
    <property type="component" value="Unassembled WGS sequence"/>
</dbReference>
<evidence type="ECO:0000313" key="3">
    <source>
        <dbReference type="Proteomes" id="UP000644699"/>
    </source>
</evidence>
<dbReference type="AlphaFoldDB" id="A0A917E2R4"/>
<organism evidence="2 3">
    <name type="scientific">Aureimonas endophytica</name>
    <dbReference type="NCBI Taxonomy" id="2027858"/>
    <lineage>
        <taxon>Bacteria</taxon>
        <taxon>Pseudomonadati</taxon>
        <taxon>Pseudomonadota</taxon>
        <taxon>Alphaproteobacteria</taxon>
        <taxon>Hyphomicrobiales</taxon>
        <taxon>Aurantimonadaceae</taxon>
        <taxon>Aureimonas</taxon>
    </lineage>
</organism>
<comment type="caution">
    <text evidence="2">The sequence shown here is derived from an EMBL/GenBank/DDBJ whole genome shotgun (WGS) entry which is preliminary data.</text>
</comment>
<accession>A0A917E2R4</accession>